<reference evidence="6" key="1">
    <citation type="journal article" date="2021" name="Nat. Commun.">
        <title>Genetic determinants of endophytism in the Arabidopsis root mycobiome.</title>
        <authorList>
            <person name="Mesny F."/>
            <person name="Miyauchi S."/>
            <person name="Thiergart T."/>
            <person name="Pickel B."/>
            <person name="Atanasova L."/>
            <person name="Karlsson M."/>
            <person name="Huettel B."/>
            <person name="Barry K.W."/>
            <person name="Haridas S."/>
            <person name="Chen C."/>
            <person name="Bauer D."/>
            <person name="Andreopoulos W."/>
            <person name="Pangilinan J."/>
            <person name="LaButti K."/>
            <person name="Riley R."/>
            <person name="Lipzen A."/>
            <person name="Clum A."/>
            <person name="Drula E."/>
            <person name="Henrissat B."/>
            <person name="Kohler A."/>
            <person name="Grigoriev I.V."/>
            <person name="Martin F.M."/>
            <person name="Hacquard S."/>
        </authorList>
    </citation>
    <scope>NUCLEOTIDE SEQUENCE</scope>
    <source>
        <strain evidence="6">MPI-CAGE-CH-0230</strain>
    </source>
</reference>
<evidence type="ECO:0000313" key="6">
    <source>
        <dbReference type="EMBL" id="KAH7034912.1"/>
    </source>
</evidence>
<dbReference type="PANTHER" id="PTHR38118">
    <property type="entry name" value="ANCHORED CELL WALL PROTEIN 11-RELATED"/>
    <property type="match status" value="1"/>
</dbReference>
<evidence type="ECO:0000259" key="5">
    <source>
        <dbReference type="SMART" id="SM00822"/>
    </source>
</evidence>
<feature type="transmembrane region" description="Helical" evidence="3">
    <location>
        <begin position="202"/>
        <end position="222"/>
    </location>
</feature>
<dbReference type="Pfam" id="PF24808">
    <property type="entry name" value="DUF7707"/>
    <property type="match status" value="1"/>
</dbReference>
<dbReference type="InterPro" id="IPR056124">
    <property type="entry name" value="DUF7707"/>
</dbReference>
<feature type="domain" description="Ketoreductase" evidence="5">
    <location>
        <begin position="272"/>
        <end position="480"/>
    </location>
</feature>
<dbReference type="AlphaFoldDB" id="A0A9P8YAW7"/>
<dbReference type="GeneID" id="70187844"/>
<dbReference type="EMBL" id="JAGTJQ010000003">
    <property type="protein sequence ID" value="KAH7034912.1"/>
    <property type="molecule type" value="Genomic_DNA"/>
</dbReference>
<gene>
    <name evidence="6" type="ORF">B0I36DRAFT_360373</name>
</gene>
<keyword evidence="3" id="KW-1133">Transmembrane helix</keyword>
<feature type="region of interest" description="Disordered" evidence="2">
    <location>
        <begin position="135"/>
        <end position="163"/>
    </location>
</feature>
<evidence type="ECO:0000256" key="1">
    <source>
        <dbReference type="ARBA" id="ARBA00023002"/>
    </source>
</evidence>
<accession>A0A9P8YAW7</accession>
<dbReference type="PANTHER" id="PTHR38118:SF3">
    <property type="entry name" value="ANCHORED CELL WALL PROTEIN 11"/>
    <property type="match status" value="1"/>
</dbReference>
<protein>
    <recommendedName>
        <fullName evidence="5">Ketoreductase domain-containing protein</fullName>
    </recommendedName>
</protein>
<dbReference type="GO" id="GO:0016616">
    <property type="term" value="F:oxidoreductase activity, acting on the CH-OH group of donors, NAD or NADP as acceptor"/>
    <property type="evidence" value="ECO:0007669"/>
    <property type="project" value="InterPro"/>
</dbReference>
<keyword evidence="3" id="KW-0812">Transmembrane</keyword>
<dbReference type="InterPro" id="IPR036291">
    <property type="entry name" value="NAD(P)-bd_dom_sf"/>
</dbReference>
<dbReference type="GO" id="GO:0006694">
    <property type="term" value="P:steroid biosynthetic process"/>
    <property type="evidence" value="ECO:0007669"/>
    <property type="project" value="InterPro"/>
</dbReference>
<keyword evidence="3" id="KW-0472">Membrane</keyword>
<dbReference type="OrthoDB" id="10058185at2759"/>
<dbReference type="InterPro" id="IPR002225">
    <property type="entry name" value="3Beta_OHSteriod_DH/Estase"/>
</dbReference>
<keyword evidence="1" id="KW-0560">Oxidoreductase</keyword>
<evidence type="ECO:0000256" key="3">
    <source>
        <dbReference type="SAM" id="Phobius"/>
    </source>
</evidence>
<dbReference type="SMART" id="SM00822">
    <property type="entry name" value="PKS_KR"/>
    <property type="match status" value="1"/>
</dbReference>
<feature type="signal peptide" evidence="4">
    <location>
        <begin position="1"/>
        <end position="19"/>
    </location>
</feature>
<dbReference type="Pfam" id="PF01073">
    <property type="entry name" value="3Beta_HSD"/>
    <property type="match status" value="1"/>
</dbReference>
<name>A0A9P8YAW7_9PEZI</name>
<proteinExistence type="predicted"/>
<dbReference type="RefSeq" id="XP_046015005.1">
    <property type="nucleotide sequence ID" value="XM_046158298.1"/>
</dbReference>
<dbReference type="SUPFAM" id="SSF51735">
    <property type="entry name" value="NAD(P)-binding Rossmann-fold domains"/>
    <property type="match status" value="1"/>
</dbReference>
<evidence type="ECO:0000256" key="2">
    <source>
        <dbReference type="SAM" id="MobiDB-lite"/>
    </source>
</evidence>
<keyword evidence="7" id="KW-1185">Reference proteome</keyword>
<organism evidence="6 7">
    <name type="scientific">Microdochium trichocladiopsis</name>
    <dbReference type="NCBI Taxonomy" id="1682393"/>
    <lineage>
        <taxon>Eukaryota</taxon>
        <taxon>Fungi</taxon>
        <taxon>Dikarya</taxon>
        <taxon>Ascomycota</taxon>
        <taxon>Pezizomycotina</taxon>
        <taxon>Sordariomycetes</taxon>
        <taxon>Xylariomycetidae</taxon>
        <taxon>Xylariales</taxon>
        <taxon>Microdochiaceae</taxon>
        <taxon>Microdochium</taxon>
    </lineage>
</organism>
<sequence>MFTRTAAAVALAAVGLVSAQTNSTANIFTLANPNSVELGDRVSWCVAQKNACGLFCQSLAANDCSETTLTYNCTCTNNESPDLTQYQNTLPWFICKENFAQCNAAGVGNAAVQQGCIKNIDDKCGTKNLTDASPIDATTTAPSSTSAPASSSTRPATSPTTTPNAAMVLDMQQARNGAAAVAIAAMAYMYNAPFEWHPAMGAFKLAALGVLALTVLGIAWLWSLNGKMKGVPPEALAVSPHRWTETEMRETYGRISKHPIDWTSHLPPKLDRRYVVTGGYGGVGGQIVLQLLARGQPPESIRVVDFRGPSRHDMLTGPATKVDFAQVDISSREAVDAAFSRPWAKSVAGLPLTVFHTAALIDPGRRSKWTYASVQRVNVDGTRNIVEASKAAGATVLVYTCSSSVGLRPVRFWNSPFAAWHENNCQFLAETDFDKPVRPHAEFFGNYAHSKAVAERLVCDANSPSFRTGSIRPANCIYGSSEADQAVGLVLRKGTVPTWMPNIIQNFVHGGHVSLGHLQFEAALLSSSSSSTGAAPLPKCAGRAYNISDAGPPPAFADMYNLLKLTSEPPGRIQVKPLQPALLLAISYIVELFDVAAHMPVLGRLISAPKGDLATLQPTVFTASTHTLATDAAACKSIADGGIGFRHVCTSMEGMAGQAAEWNQRQAAAAATEKV</sequence>
<dbReference type="Gene3D" id="3.40.50.720">
    <property type="entry name" value="NAD(P)-binding Rossmann-like Domain"/>
    <property type="match status" value="1"/>
</dbReference>
<feature type="chain" id="PRO_5040326549" description="Ketoreductase domain-containing protein" evidence="4">
    <location>
        <begin position="20"/>
        <end position="675"/>
    </location>
</feature>
<feature type="transmembrane region" description="Helical" evidence="3">
    <location>
        <begin position="174"/>
        <end position="190"/>
    </location>
</feature>
<comment type="caution">
    <text evidence="6">The sequence shown here is derived from an EMBL/GenBank/DDBJ whole genome shotgun (WGS) entry which is preliminary data.</text>
</comment>
<dbReference type="InterPro" id="IPR057326">
    <property type="entry name" value="KR_dom"/>
</dbReference>
<evidence type="ECO:0000313" key="7">
    <source>
        <dbReference type="Proteomes" id="UP000756346"/>
    </source>
</evidence>
<evidence type="ECO:0000256" key="4">
    <source>
        <dbReference type="SAM" id="SignalP"/>
    </source>
</evidence>
<dbReference type="Proteomes" id="UP000756346">
    <property type="component" value="Unassembled WGS sequence"/>
</dbReference>
<keyword evidence="4" id="KW-0732">Signal</keyword>